<sequence>MEKETRNAIQSATQKARRVLEDDFREQLEGVYDIHVDGSIAPQAGPHLSAKEQRLRDRIVAAIEHKRAGGMKADQAMLDYLRDAAFTTLNRIVALKMLEAREIVQECISRGDASSGFNEFSGLAPGIRFPDGSGYRLYLECIFDELSTEVKVLFDRRDPSAVLWPKRGTFEQILEILNAPELAGVWGEDETIGWVYQFFNGHDERRKMREESQAPRNSRELAVRNQFFTPRYVVQFLSDNTLGRIWYEMRGGDTRLKDVCDYMMRRPEETWEARAKKDPRDMRVLDPACGSGHFLLYCFDLLLVMYEEGWADESSPASEVTGKTLREDYPEIAGLRAALPGLILRHNLHGVDIDPRCAQIGQLALWMRTQRAFKEFGIGRAERPIIKRANIVIAEPMPGEKDLLKEFLAELKEDKLEGLIRRVLDVPADKRVRATKAMADSLAELVETVWDGMKLAGDMGTLLKIERDLARAIEKGRAEWEDTLPLFRVADYGLGGITNEKLVRVVPGEQEDFWTKAEKLVFQALADYAAAASGTGNARRRLFAEDAAQGFALADLMSQRFDVLLMNPPFGLATDAGQDYLSKRYEGAHTDIYAAFCRRGIELVPTGRIGAITSRSFLVNPRHEDFRTIDIIPTLEVLADLGLGVMDGAAVEAAAYVLQTVLPIRDRFIACRLAPSQLENSGAGDKWTYVDRDATRALPGAMILYSLPASVNAILRECVPLEPSKGTAREGMKSFDDFRFLRLWWEVAPNTIGWGKAWTPYAKGGGYGVYYQPSMLTINWRSDGSELRALNLQINGSTAQVRQASTYWGRSGATYSRRSTGFTAKALPNGHIFATMGPAVLYTEEAEKRHLYYLLGWLNSRFVRFLIELQANKQNYLTGILKRLPWREPDNEVHQSVLSAVRGACNALERHYSYRDTDPRFRGLPASSSIKELHEALCNIHKLAVNNTLRALEKCDRAIDSVYGVEPSTIKEIVDNVGASSFGDVAPRLDAPTVHWTTMSSISVALGVAFGRCREILEKSGVAGECFEAPDFKKWSVADGARPEPDILVDDPGGNADVVEAIEKMLDTALTGGWKADVLEIRRAIQDSGPKGFFTFHCNAYSEGGRKAPIYWQLATPSASYSVWLYIHAFTKDTLFRVQNDYVAPKLAHEERQLETLRAEAGPDPVTAQRKAIEAQEAFVEELRAFLDEVKRVAPLWNPNLDDGVIINFAPLWRLVPQHKPWQKELKSTWDALCAGKYDWAHLAMLLWPERAVPKCAEDRSLAIAHNLEDVFWYQDENAKWKPREEPTRPIDALVNERTSSAVKAALKSLMEAPEPTSSARRTRRGRRRT</sequence>
<dbReference type="PROSITE" id="PS00092">
    <property type="entry name" value="N6_MTASE"/>
    <property type="match status" value="1"/>
</dbReference>
<dbReference type="PRINTS" id="PR00507">
    <property type="entry name" value="N12N6MTFRASE"/>
</dbReference>
<proteinExistence type="predicted"/>
<accession>A0A1H0N343</accession>
<dbReference type="InterPro" id="IPR002052">
    <property type="entry name" value="DNA_methylase_N6_adenine_CS"/>
</dbReference>
<feature type="compositionally biased region" description="Basic residues" evidence="6">
    <location>
        <begin position="1321"/>
        <end position="1330"/>
    </location>
</feature>
<name>A0A1H0N343_9HYPH</name>
<dbReference type="PANTHER" id="PTHR33841:SF1">
    <property type="entry name" value="DNA METHYLTRANSFERASE A"/>
    <property type="match status" value="1"/>
</dbReference>
<evidence type="ECO:0000256" key="6">
    <source>
        <dbReference type="SAM" id="MobiDB-lite"/>
    </source>
</evidence>
<dbReference type="SUPFAM" id="SSF53335">
    <property type="entry name" value="S-adenosyl-L-methionine-dependent methyltransferases"/>
    <property type="match status" value="1"/>
</dbReference>
<evidence type="ECO:0000256" key="4">
    <source>
        <dbReference type="ARBA" id="ARBA00022691"/>
    </source>
</evidence>
<evidence type="ECO:0000256" key="5">
    <source>
        <dbReference type="ARBA" id="ARBA00047942"/>
    </source>
</evidence>
<protein>
    <recommendedName>
        <fullName evidence="1">site-specific DNA-methyltransferase (adenine-specific)</fullName>
        <ecNumber evidence="1">2.1.1.72</ecNumber>
    </recommendedName>
</protein>
<dbReference type="EC" id="2.1.1.72" evidence="1"/>
<dbReference type="Pfam" id="PF07669">
    <property type="entry name" value="Eco57I"/>
    <property type="match status" value="1"/>
</dbReference>
<comment type="catalytic activity">
    <reaction evidence="5">
        <text>a 2'-deoxyadenosine in DNA + S-adenosyl-L-methionine = an N(6)-methyl-2'-deoxyadenosine in DNA + S-adenosyl-L-homocysteine + H(+)</text>
        <dbReference type="Rhea" id="RHEA:15197"/>
        <dbReference type="Rhea" id="RHEA-COMP:12418"/>
        <dbReference type="Rhea" id="RHEA-COMP:12419"/>
        <dbReference type="ChEBI" id="CHEBI:15378"/>
        <dbReference type="ChEBI" id="CHEBI:57856"/>
        <dbReference type="ChEBI" id="CHEBI:59789"/>
        <dbReference type="ChEBI" id="CHEBI:90615"/>
        <dbReference type="ChEBI" id="CHEBI:90616"/>
        <dbReference type="EC" id="2.1.1.72"/>
    </reaction>
</comment>
<evidence type="ECO:0000313" key="9">
    <source>
        <dbReference type="Proteomes" id="UP000198795"/>
    </source>
</evidence>
<dbReference type="InterPro" id="IPR029063">
    <property type="entry name" value="SAM-dependent_MTases_sf"/>
</dbReference>
<comment type="caution">
    <text evidence="8">The sequence shown here is derived from an EMBL/GenBank/DDBJ whole genome shotgun (WGS) entry which is preliminary data.</text>
</comment>
<dbReference type="Gene3D" id="3.40.50.150">
    <property type="entry name" value="Vaccinia Virus protein VP39"/>
    <property type="match status" value="2"/>
</dbReference>
<evidence type="ECO:0000256" key="1">
    <source>
        <dbReference type="ARBA" id="ARBA00011900"/>
    </source>
</evidence>
<reference evidence="8 9" key="1">
    <citation type="submission" date="2016-10" db="EMBL/GenBank/DDBJ databases">
        <authorList>
            <person name="Varghese N."/>
            <person name="Submissions S."/>
        </authorList>
    </citation>
    <scope>NUCLEOTIDE SEQUENCE [LARGE SCALE GENOMIC DNA]</scope>
    <source>
        <strain evidence="8 9">CGMCC 1.6497</strain>
    </source>
</reference>
<dbReference type="InterPro" id="IPR011639">
    <property type="entry name" value="MethylTrfase_TaqI-like_dom"/>
</dbReference>
<dbReference type="Proteomes" id="UP000198795">
    <property type="component" value="Unassembled WGS sequence"/>
</dbReference>
<evidence type="ECO:0000313" key="8">
    <source>
        <dbReference type="EMBL" id="SDO87041.1"/>
    </source>
</evidence>
<feature type="domain" description="Type II methyltransferase M.TaqI-like" evidence="7">
    <location>
        <begin position="346"/>
        <end position="628"/>
    </location>
</feature>
<keyword evidence="9" id="KW-1185">Reference proteome</keyword>
<dbReference type="InterPro" id="IPR047939">
    <property type="entry name" value="BREX_1_PglX"/>
</dbReference>
<evidence type="ECO:0000256" key="2">
    <source>
        <dbReference type="ARBA" id="ARBA00022603"/>
    </source>
</evidence>
<organism evidence="8 9">
    <name type="scientific">Filomicrobium insigne</name>
    <dbReference type="NCBI Taxonomy" id="418854"/>
    <lineage>
        <taxon>Bacteria</taxon>
        <taxon>Pseudomonadati</taxon>
        <taxon>Pseudomonadota</taxon>
        <taxon>Alphaproteobacteria</taxon>
        <taxon>Hyphomicrobiales</taxon>
        <taxon>Hyphomicrobiaceae</taxon>
        <taxon>Filomicrobium</taxon>
    </lineage>
</organism>
<dbReference type="PANTHER" id="PTHR33841">
    <property type="entry name" value="DNA METHYLTRANSFERASE YEEA-RELATED"/>
    <property type="match status" value="1"/>
</dbReference>
<dbReference type="EMBL" id="FNJC01000002">
    <property type="protein sequence ID" value="SDO87041.1"/>
    <property type="molecule type" value="Genomic_DNA"/>
</dbReference>
<keyword evidence="2" id="KW-0489">Methyltransferase</keyword>
<evidence type="ECO:0000256" key="3">
    <source>
        <dbReference type="ARBA" id="ARBA00022679"/>
    </source>
</evidence>
<keyword evidence="4" id="KW-0949">S-adenosyl-L-methionine</keyword>
<dbReference type="NCBIfam" id="NF033452">
    <property type="entry name" value="BREX_1_MTaseX"/>
    <property type="match status" value="1"/>
</dbReference>
<gene>
    <name evidence="8" type="ORF">SAMN04488061_1870</name>
</gene>
<evidence type="ECO:0000259" key="7">
    <source>
        <dbReference type="Pfam" id="PF07669"/>
    </source>
</evidence>
<dbReference type="RefSeq" id="WP_090228180.1">
    <property type="nucleotide sequence ID" value="NZ_FNJC01000002.1"/>
</dbReference>
<dbReference type="InterPro" id="IPR050953">
    <property type="entry name" value="N4_N6_ade-DNA_methylase"/>
</dbReference>
<keyword evidence="3" id="KW-0808">Transferase</keyword>
<feature type="region of interest" description="Disordered" evidence="6">
    <location>
        <begin position="1309"/>
        <end position="1330"/>
    </location>
</feature>